<reference evidence="1" key="1">
    <citation type="journal article" date="2013" name="ISME J.">
        <title>Previously unknown and highly divergent ssDNA viruses populate the oceans.</title>
        <authorList>
            <person name="Labonte J.M."/>
            <person name="Suttle C.A."/>
        </authorList>
    </citation>
    <scope>NUCLEOTIDE SEQUENCE</scope>
</reference>
<proteinExistence type="predicted"/>
<dbReference type="EMBL" id="JX904162">
    <property type="protein sequence ID" value="AGA18277.1"/>
    <property type="molecule type" value="Genomic_DNA"/>
</dbReference>
<sequence length="329" mass="35470">MARKKGRSKSVTKAQRTLTYVIPEGTASYLYLDIMRDLSIVNRKLFRQGHVVGIESIEFAFLAPGDPASPATLVDTVALTAFTAGDTWPVHNAFVKGKALWHQMQDLVLDDNPSVRGKWADYKIYLDGGHTTATNMRTVDGGAVEYDLGEWDYSKYVLPQHEVDPVTGAPDPADVTTAHLIGPDLGVLGAWTSVGLVNAYQESRATVEIAPNVPTGFSSGFFNLLTDSGSQEPELADVVEDENDYPPYYIERYPGADLNGVNPPVAEFATATIGSPIGMMTPFLAQCGLIKLIPRAFYQGAAAPLPEMTVKVTVMPGAYKGIAAIPMGQ</sequence>
<accession>S4TFA1</accession>
<evidence type="ECO:0000313" key="1">
    <source>
        <dbReference type="EMBL" id="AGA18277.1"/>
    </source>
</evidence>
<protein>
    <submittedName>
        <fullName evidence="1">Uncharacterized protein</fullName>
    </submittedName>
</protein>
<organism evidence="1">
    <name type="scientific">uncultured marine virus</name>
    <dbReference type="NCBI Taxonomy" id="186617"/>
    <lineage>
        <taxon>Viruses</taxon>
        <taxon>environmental samples</taxon>
    </lineage>
</organism>
<name>S4TFA1_9VIRU</name>